<dbReference type="OrthoDB" id="9812462at2"/>
<dbReference type="Pfam" id="PF07977">
    <property type="entry name" value="FabA"/>
    <property type="match status" value="1"/>
</dbReference>
<keyword evidence="3" id="KW-1185">Reference proteome</keyword>
<dbReference type="STRING" id="198092.SAMN02745194_04911"/>
<dbReference type="RefSeq" id="WP_073140301.1">
    <property type="nucleotide sequence ID" value="NZ_FQZF01000054.1"/>
</dbReference>
<evidence type="ECO:0000313" key="2">
    <source>
        <dbReference type="EMBL" id="SHK43340.1"/>
    </source>
</evidence>
<gene>
    <name evidence="2" type="ORF">SAMN02745194_04911</name>
</gene>
<dbReference type="InterPro" id="IPR029069">
    <property type="entry name" value="HotDog_dom_sf"/>
</dbReference>
<dbReference type="Gene3D" id="3.10.129.10">
    <property type="entry name" value="Hotdog Thioesterase"/>
    <property type="match status" value="1"/>
</dbReference>
<dbReference type="PANTHER" id="PTHR30272:SF1">
    <property type="entry name" value="3-HYDROXYACYL-[ACYL-CARRIER-PROTEIN] DEHYDRATASE"/>
    <property type="match status" value="1"/>
</dbReference>
<dbReference type="Proteomes" id="UP000184387">
    <property type="component" value="Unassembled WGS sequence"/>
</dbReference>
<evidence type="ECO:0000313" key="3">
    <source>
        <dbReference type="Proteomes" id="UP000184387"/>
    </source>
</evidence>
<organism evidence="2 3">
    <name type="scientific">Muricoccus roseus</name>
    <dbReference type="NCBI Taxonomy" id="198092"/>
    <lineage>
        <taxon>Bacteria</taxon>
        <taxon>Pseudomonadati</taxon>
        <taxon>Pseudomonadota</taxon>
        <taxon>Alphaproteobacteria</taxon>
        <taxon>Acetobacterales</taxon>
        <taxon>Roseomonadaceae</taxon>
        <taxon>Muricoccus</taxon>
    </lineage>
</organism>
<keyword evidence="1" id="KW-0456">Lyase</keyword>
<proteinExistence type="predicted"/>
<accession>A0A1M6SF57</accession>
<dbReference type="PANTHER" id="PTHR30272">
    <property type="entry name" value="3-HYDROXYACYL-[ACYL-CARRIER-PROTEIN] DEHYDRATASE"/>
    <property type="match status" value="1"/>
</dbReference>
<dbReference type="EMBL" id="FQZF01000054">
    <property type="protein sequence ID" value="SHK43340.1"/>
    <property type="molecule type" value="Genomic_DNA"/>
</dbReference>
<name>A0A1M6SF57_9PROT</name>
<dbReference type="AlphaFoldDB" id="A0A1M6SF57"/>
<protein>
    <submittedName>
        <fullName evidence="2">3-hydroxyacyl-[acyl-carrier-protein] dehydratase</fullName>
    </submittedName>
</protein>
<dbReference type="SUPFAM" id="SSF54637">
    <property type="entry name" value="Thioesterase/thiol ester dehydrase-isomerase"/>
    <property type="match status" value="1"/>
</dbReference>
<evidence type="ECO:0000256" key="1">
    <source>
        <dbReference type="ARBA" id="ARBA00023239"/>
    </source>
</evidence>
<dbReference type="GO" id="GO:0016829">
    <property type="term" value="F:lyase activity"/>
    <property type="evidence" value="ECO:0007669"/>
    <property type="project" value="UniProtKB-KW"/>
</dbReference>
<dbReference type="InterPro" id="IPR013114">
    <property type="entry name" value="FabA_FabZ"/>
</dbReference>
<sequence length="152" mass="16561">MRLEYFQMIDRVVSLEGDAIRVESRVPEASPVFEGHFPGHPLVPGVLLVETMAQASGWLILGRNGFAQMPFLMSVKEAKFRSFVGPDAPLEVTAKVTHDGSGFTVTEARVTSEGKRIADAEILLRSMPFPHPDLEAAMRANAQRIGLPGFAA</sequence>
<reference evidence="2 3" key="1">
    <citation type="submission" date="2016-11" db="EMBL/GenBank/DDBJ databases">
        <authorList>
            <person name="Jaros S."/>
            <person name="Januszkiewicz K."/>
            <person name="Wedrychowicz H."/>
        </authorList>
    </citation>
    <scope>NUCLEOTIDE SEQUENCE [LARGE SCALE GENOMIC DNA]</scope>
    <source>
        <strain evidence="2 3">DSM 14916</strain>
    </source>
</reference>